<feature type="signal peptide" evidence="2">
    <location>
        <begin position="1"/>
        <end position="22"/>
    </location>
</feature>
<dbReference type="Gene3D" id="3.10.450.160">
    <property type="entry name" value="inner membrane protein cigr"/>
    <property type="match status" value="1"/>
</dbReference>
<reference evidence="3 4" key="1">
    <citation type="submission" date="2016-07" db="EMBL/GenBank/DDBJ databases">
        <title>Acinetobacter sp. ANC 4603.</title>
        <authorList>
            <person name="Radolfova-Krizova L."/>
            <person name="Nemec A."/>
        </authorList>
    </citation>
    <scope>NUCLEOTIDE SEQUENCE [LARGE SCALE GENOMIC DNA]</scope>
    <source>
        <strain evidence="3 4">ANC 4603</strain>
    </source>
</reference>
<dbReference type="AlphaFoldDB" id="A0A1C3D1W9"/>
<evidence type="ECO:0000256" key="1">
    <source>
        <dbReference type="SAM" id="MobiDB-lite"/>
    </source>
</evidence>
<evidence type="ECO:0000313" key="3">
    <source>
        <dbReference type="EMBL" id="ODA14787.1"/>
    </source>
</evidence>
<dbReference type="InterPro" id="IPR024572">
    <property type="entry name" value="RcnB"/>
</dbReference>
<keyword evidence="4" id="KW-1185">Reference proteome</keyword>
<protein>
    <recommendedName>
        <fullName evidence="5">RcnB family protein</fullName>
    </recommendedName>
</protein>
<gene>
    <name evidence="3" type="ORF">BBP83_03085</name>
</gene>
<evidence type="ECO:0000313" key="4">
    <source>
        <dbReference type="Proteomes" id="UP000186553"/>
    </source>
</evidence>
<organism evidence="3 4">
    <name type="scientific">Acinetobacter celticus</name>
    <dbReference type="NCBI Taxonomy" id="1891224"/>
    <lineage>
        <taxon>Bacteria</taxon>
        <taxon>Pseudomonadati</taxon>
        <taxon>Pseudomonadota</taxon>
        <taxon>Gammaproteobacteria</taxon>
        <taxon>Moraxellales</taxon>
        <taxon>Moraxellaceae</taxon>
        <taxon>Acinetobacter</taxon>
    </lineage>
</organism>
<dbReference type="RefSeq" id="WP_068885922.1">
    <property type="nucleotide sequence ID" value="NZ_CBCRUU010000005.1"/>
</dbReference>
<dbReference type="Proteomes" id="UP000186553">
    <property type="component" value="Unassembled WGS sequence"/>
</dbReference>
<feature type="chain" id="PRO_5008671846" description="RcnB family protein" evidence="2">
    <location>
        <begin position="23"/>
        <end position="121"/>
    </location>
</feature>
<dbReference type="STRING" id="1891224.BBP83_03085"/>
<comment type="caution">
    <text evidence="3">The sequence shown here is derived from an EMBL/GenBank/DDBJ whole genome shotgun (WGS) entry which is preliminary data.</text>
</comment>
<feature type="compositionally biased region" description="Polar residues" evidence="1">
    <location>
        <begin position="31"/>
        <end position="41"/>
    </location>
</feature>
<name>A0A1C3D1W9_9GAMM</name>
<dbReference type="OrthoDB" id="6712777at2"/>
<dbReference type="Pfam" id="PF11776">
    <property type="entry name" value="RcnB"/>
    <property type="match status" value="1"/>
</dbReference>
<dbReference type="EMBL" id="MBDL01000001">
    <property type="protein sequence ID" value="ODA14787.1"/>
    <property type="molecule type" value="Genomic_DNA"/>
</dbReference>
<feature type="region of interest" description="Disordered" evidence="1">
    <location>
        <begin position="27"/>
        <end position="57"/>
    </location>
</feature>
<evidence type="ECO:0008006" key="5">
    <source>
        <dbReference type="Google" id="ProtNLM"/>
    </source>
</evidence>
<accession>A0A1C3D1W9</accession>
<keyword evidence="2" id="KW-0732">Signal</keyword>
<evidence type="ECO:0000256" key="2">
    <source>
        <dbReference type="SAM" id="SignalP"/>
    </source>
</evidence>
<sequence length="121" mass="14157">MNKLLIASAIALTGFITTSAMAAPEHRYNEPSHSYASTPNHADNRWDHKHNNRYNNQKVNPSRQWRVGQFLPQTFHSPRYKVSDRDARRLPNVGRNQQWYKINGDYVLVNERTDRILRIVG</sequence>
<proteinExistence type="predicted"/>